<keyword evidence="2 5" id="KW-0812">Transmembrane</keyword>
<feature type="domain" description="Wax synthase" evidence="6">
    <location>
        <begin position="114"/>
        <end position="203"/>
    </location>
</feature>
<dbReference type="STRING" id="1884261.A0A5C3QEK2"/>
<comment type="subcellular location">
    <subcellularLocation>
        <location evidence="1">Membrane</location>
        <topology evidence="1">Multi-pass membrane protein</topology>
    </subcellularLocation>
</comment>
<keyword evidence="8" id="KW-1185">Reference proteome</keyword>
<evidence type="ECO:0000259" key="6">
    <source>
        <dbReference type="Pfam" id="PF13813"/>
    </source>
</evidence>
<proteinExistence type="predicted"/>
<evidence type="ECO:0000313" key="7">
    <source>
        <dbReference type="EMBL" id="TFK98870.1"/>
    </source>
</evidence>
<dbReference type="Proteomes" id="UP000305067">
    <property type="component" value="Unassembled WGS sequence"/>
</dbReference>
<feature type="transmembrane region" description="Helical" evidence="5">
    <location>
        <begin position="198"/>
        <end position="216"/>
    </location>
</feature>
<gene>
    <name evidence="7" type="ORF">BDV98DRAFT_627845</name>
</gene>
<evidence type="ECO:0000256" key="3">
    <source>
        <dbReference type="ARBA" id="ARBA00022989"/>
    </source>
</evidence>
<accession>A0A5C3QEK2</accession>
<feature type="non-terminal residue" evidence="7">
    <location>
        <position position="1"/>
    </location>
</feature>
<keyword evidence="4 5" id="KW-0472">Membrane</keyword>
<feature type="transmembrane region" description="Helical" evidence="5">
    <location>
        <begin position="237"/>
        <end position="259"/>
    </location>
</feature>
<evidence type="ECO:0000256" key="2">
    <source>
        <dbReference type="ARBA" id="ARBA00022692"/>
    </source>
</evidence>
<evidence type="ECO:0000256" key="5">
    <source>
        <dbReference type="SAM" id="Phobius"/>
    </source>
</evidence>
<dbReference type="InterPro" id="IPR032805">
    <property type="entry name" value="Wax_synthase_dom"/>
</dbReference>
<sequence>WAFCLDQGPRSVGWSIEVKNVPDRLRSLTRTEFVMKSILCAIKLYLIVDAGLWYTHLSHVEYGPTATSFAALPFHQRCLTVYFFGAAGYATIYVQYTLLSIVCVMSGFSEPKRWPDLFGKWRDAYTIRRIWGYVFHSPILITHLQFTSRLSSAAATALRLPRGTRISSNVQLLVGFGLSTSLHFLGDITTGTDLTHPSALFFFVQPFAIMFEDFVIKKINGGRDIKKPSRLTGAALIAVRTLGCCWVFGWFVWTLPLFADPQTRVGLGEDRMIKREWSVIEWVVAAMGRQERD</sequence>
<dbReference type="OrthoDB" id="1077582at2759"/>
<dbReference type="EMBL" id="ML178837">
    <property type="protein sequence ID" value="TFK98870.1"/>
    <property type="molecule type" value="Genomic_DNA"/>
</dbReference>
<organism evidence="7 8">
    <name type="scientific">Pterulicium gracile</name>
    <dbReference type="NCBI Taxonomy" id="1884261"/>
    <lineage>
        <taxon>Eukaryota</taxon>
        <taxon>Fungi</taxon>
        <taxon>Dikarya</taxon>
        <taxon>Basidiomycota</taxon>
        <taxon>Agaricomycotina</taxon>
        <taxon>Agaricomycetes</taxon>
        <taxon>Agaricomycetidae</taxon>
        <taxon>Agaricales</taxon>
        <taxon>Pleurotineae</taxon>
        <taxon>Pterulaceae</taxon>
        <taxon>Pterulicium</taxon>
    </lineage>
</organism>
<evidence type="ECO:0000256" key="4">
    <source>
        <dbReference type="ARBA" id="ARBA00023136"/>
    </source>
</evidence>
<dbReference type="Pfam" id="PF13813">
    <property type="entry name" value="MBOAT_2"/>
    <property type="match status" value="1"/>
</dbReference>
<feature type="transmembrane region" description="Helical" evidence="5">
    <location>
        <begin position="81"/>
        <end position="104"/>
    </location>
</feature>
<dbReference type="GO" id="GO:0016020">
    <property type="term" value="C:membrane"/>
    <property type="evidence" value="ECO:0007669"/>
    <property type="project" value="UniProtKB-SubCell"/>
</dbReference>
<reference evidence="7 8" key="1">
    <citation type="journal article" date="2019" name="Nat. Ecol. Evol.">
        <title>Megaphylogeny resolves global patterns of mushroom evolution.</title>
        <authorList>
            <person name="Varga T."/>
            <person name="Krizsan K."/>
            <person name="Foldi C."/>
            <person name="Dima B."/>
            <person name="Sanchez-Garcia M."/>
            <person name="Sanchez-Ramirez S."/>
            <person name="Szollosi G.J."/>
            <person name="Szarkandi J.G."/>
            <person name="Papp V."/>
            <person name="Albert L."/>
            <person name="Andreopoulos W."/>
            <person name="Angelini C."/>
            <person name="Antonin V."/>
            <person name="Barry K.W."/>
            <person name="Bougher N.L."/>
            <person name="Buchanan P."/>
            <person name="Buyck B."/>
            <person name="Bense V."/>
            <person name="Catcheside P."/>
            <person name="Chovatia M."/>
            <person name="Cooper J."/>
            <person name="Damon W."/>
            <person name="Desjardin D."/>
            <person name="Finy P."/>
            <person name="Geml J."/>
            <person name="Haridas S."/>
            <person name="Hughes K."/>
            <person name="Justo A."/>
            <person name="Karasinski D."/>
            <person name="Kautmanova I."/>
            <person name="Kiss B."/>
            <person name="Kocsube S."/>
            <person name="Kotiranta H."/>
            <person name="LaButti K.M."/>
            <person name="Lechner B.E."/>
            <person name="Liimatainen K."/>
            <person name="Lipzen A."/>
            <person name="Lukacs Z."/>
            <person name="Mihaltcheva S."/>
            <person name="Morgado L.N."/>
            <person name="Niskanen T."/>
            <person name="Noordeloos M.E."/>
            <person name="Ohm R.A."/>
            <person name="Ortiz-Santana B."/>
            <person name="Ovrebo C."/>
            <person name="Racz N."/>
            <person name="Riley R."/>
            <person name="Savchenko A."/>
            <person name="Shiryaev A."/>
            <person name="Soop K."/>
            <person name="Spirin V."/>
            <person name="Szebenyi C."/>
            <person name="Tomsovsky M."/>
            <person name="Tulloss R.E."/>
            <person name="Uehling J."/>
            <person name="Grigoriev I.V."/>
            <person name="Vagvolgyi C."/>
            <person name="Papp T."/>
            <person name="Martin F.M."/>
            <person name="Miettinen O."/>
            <person name="Hibbett D.S."/>
            <person name="Nagy L.G."/>
        </authorList>
    </citation>
    <scope>NUCLEOTIDE SEQUENCE [LARGE SCALE GENOMIC DNA]</scope>
    <source>
        <strain evidence="7 8">CBS 309.79</strain>
    </source>
</reference>
<evidence type="ECO:0000313" key="8">
    <source>
        <dbReference type="Proteomes" id="UP000305067"/>
    </source>
</evidence>
<dbReference type="AlphaFoldDB" id="A0A5C3QEK2"/>
<feature type="transmembrane region" description="Helical" evidence="5">
    <location>
        <begin position="33"/>
        <end position="54"/>
    </location>
</feature>
<protein>
    <recommendedName>
        <fullName evidence="6">Wax synthase domain-containing protein</fullName>
    </recommendedName>
</protein>
<keyword evidence="3 5" id="KW-1133">Transmembrane helix</keyword>
<name>A0A5C3QEK2_9AGAR</name>
<evidence type="ECO:0000256" key="1">
    <source>
        <dbReference type="ARBA" id="ARBA00004141"/>
    </source>
</evidence>